<keyword evidence="3" id="KW-1003">Cell membrane</keyword>
<feature type="transmembrane region" description="Helical" evidence="21">
    <location>
        <begin position="180"/>
        <end position="199"/>
    </location>
</feature>
<feature type="transmembrane region" description="Helical" evidence="21">
    <location>
        <begin position="295"/>
        <end position="316"/>
    </location>
</feature>
<comment type="pathway">
    <text evidence="2">Cell wall biogenesis; peptidoglycan biosynthesis.</text>
</comment>
<feature type="transmembrane region" description="Helical" evidence="21">
    <location>
        <begin position="328"/>
        <end position="346"/>
    </location>
</feature>
<dbReference type="EMBL" id="MEZX01000002">
    <property type="protein sequence ID" value="OGD64753.1"/>
    <property type="molecule type" value="Genomic_DNA"/>
</dbReference>
<dbReference type="GO" id="GO:0015648">
    <property type="term" value="F:lipid-linked peptidoglycan transporter activity"/>
    <property type="evidence" value="ECO:0007669"/>
    <property type="project" value="TreeGrafter"/>
</dbReference>
<proteinExistence type="inferred from homology"/>
<evidence type="ECO:0000256" key="15">
    <source>
        <dbReference type="ARBA" id="ARBA00033270"/>
    </source>
</evidence>
<dbReference type="NCBIfam" id="TIGR02614">
    <property type="entry name" value="ftsW"/>
    <property type="match status" value="1"/>
</dbReference>
<keyword evidence="9" id="KW-0573">Peptidoglycan synthesis</keyword>
<evidence type="ECO:0000256" key="11">
    <source>
        <dbReference type="ARBA" id="ARBA00023136"/>
    </source>
</evidence>
<evidence type="ECO:0000256" key="5">
    <source>
        <dbReference type="ARBA" id="ARBA00022676"/>
    </source>
</evidence>
<comment type="subcellular location">
    <subcellularLocation>
        <location evidence="1">Cell membrane</location>
        <topology evidence="1">Multi-pass membrane protein</topology>
    </subcellularLocation>
</comment>
<evidence type="ECO:0000256" key="12">
    <source>
        <dbReference type="ARBA" id="ARBA00023306"/>
    </source>
</evidence>
<dbReference type="InterPro" id="IPR001182">
    <property type="entry name" value="FtsW/RodA"/>
</dbReference>
<feature type="transmembrane region" description="Helical" evidence="21">
    <location>
        <begin position="34"/>
        <end position="53"/>
    </location>
</feature>
<evidence type="ECO:0000256" key="19">
    <source>
        <dbReference type="ARBA" id="ARBA00044770"/>
    </source>
</evidence>
<evidence type="ECO:0000256" key="8">
    <source>
        <dbReference type="ARBA" id="ARBA00022960"/>
    </source>
</evidence>
<dbReference type="GO" id="GO:0005886">
    <property type="term" value="C:plasma membrane"/>
    <property type="evidence" value="ECO:0007669"/>
    <property type="project" value="UniProtKB-SubCell"/>
</dbReference>
<accession>A0A1F5EBK9</accession>
<keyword evidence="7 21" id="KW-0812">Transmembrane</keyword>
<feature type="transmembrane region" description="Helical" evidence="21">
    <location>
        <begin position="65"/>
        <end position="84"/>
    </location>
</feature>
<evidence type="ECO:0000313" key="23">
    <source>
        <dbReference type="Proteomes" id="UP000177481"/>
    </source>
</evidence>
<evidence type="ECO:0000256" key="10">
    <source>
        <dbReference type="ARBA" id="ARBA00022989"/>
    </source>
</evidence>
<evidence type="ECO:0000256" key="13">
    <source>
        <dbReference type="ARBA" id="ARBA00023316"/>
    </source>
</evidence>
<keyword evidence="11 21" id="KW-0472">Membrane</keyword>
<dbReference type="GO" id="GO:0009252">
    <property type="term" value="P:peptidoglycan biosynthetic process"/>
    <property type="evidence" value="ECO:0007669"/>
    <property type="project" value="UniProtKB-KW"/>
</dbReference>
<keyword evidence="6" id="KW-0808">Transferase</keyword>
<dbReference type="Pfam" id="PF01098">
    <property type="entry name" value="FTSW_RODA_SPOVE"/>
    <property type="match status" value="1"/>
</dbReference>
<organism evidence="22 23">
    <name type="scientific">Candidatus Berkelbacteria bacterium RIFCSPLOWO2_01_FULL_50_28</name>
    <dbReference type="NCBI Taxonomy" id="1797471"/>
    <lineage>
        <taxon>Bacteria</taxon>
        <taxon>Candidatus Berkelbacteria</taxon>
    </lineage>
</organism>
<sequence>MPIVGLILSIVGLVMILSSSQISAAQTYGNSYYFFIKQLAYWGLGIVAFFYFLRVPLESLYENRVRLLWVTLVLLVLVFIPYIGPKIAGVHRWVDLGFFSFQSAEVAKLLLVIYFAGWFAAKRENITDPIKGLLPFLVILTALTLLVIAEPDMGTAFILIATAMIMFFAAGANIWQYISVVILGIVAFVLLIHTASYRLERLTGFLNRNTTNLDSAYHGQQALIAIGSGGWWGVGFGQGISKQFYLPQSHTDSIFAVIGEELGFVRTGLILAAYFYLAWRGIMIFYQANSRFVQLLSIGLSASILLQMMINVGGMLNVLPLTGVPMPFISYGGSSLIVSLAMLGLLTNASREKK</sequence>
<evidence type="ECO:0000256" key="16">
    <source>
        <dbReference type="ARBA" id="ARBA00038053"/>
    </source>
</evidence>
<dbReference type="PANTHER" id="PTHR30474:SF2">
    <property type="entry name" value="PEPTIDOGLYCAN GLYCOSYLTRANSFERASE FTSW-RELATED"/>
    <property type="match status" value="1"/>
</dbReference>
<dbReference type="GO" id="GO:0008955">
    <property type="term" value="F:peptidoglycan glycosyltransferase activity"/>
    <property type="evidence" value="ECO:0007669"/>
    <property type="project" value="UniProtKB-EC"/>
</dbReference>
<keyword evidence="8" id="KW-0133">Cell shape</keyword>
<dbReference type="AlphaFoldDB" id="A0A1F5EBK9"/>
<dbReference type="GO" id="GO:0071555">
    <property type="term" value="P:cell wall organization"/>
    <property type="evidence" value="ECO:0007669"/>
    <property type="project" value="UniProtKB-KW"/>
</dbReference>
<evidence type="ECO:0000256" key="20">
    <source>
        <dbReference type="ARBA" id="ARBA00049902"/>
    </source>
</evidence>
<gene>
    <name evidence="22" type="ORF">A3A71_01730</name>
</gene>
<feature type="transmembrane region" description="Helical" evidence="21">
    <location>
        <begin position="132"/>
        <end position="149"/>
    </location>
</feature>
<keyword evidence="13" id="KW-0961">Cell wall biogenesis/degradation</keyword>
<evidence type="ECO:0000256" key="7">
    <source>
        <dbReference type="ARBA" id="ARBA00022692"/>
    </source>
</evidence>
<evidence type="ECO:0000256" key="2">
    <source>
        <dbReference type="ARBA" id="ARBA00004752"/>
    </source>
</evidence>
<evidence type="ECO:0000313" key="22">
    <source>
        <dbReference type="EMBL" id="OGD64753.1"/>
    </source>
</evidence>
<dbReference type="EC" id="2.4.99.28" evidence="19"/>
<evidence type="ECO:0000256" key="18">
    <source>
        <dbReference type="ARBA" id="ARBA00041418"/>
    </source>
</evidence>
<feature type="transmembrane region" description="Helical" evidence="21">
    <location>
        <begin position="96"/>
        <end position="120"/>
    </location>
</feature>
<dbReference type="InterPro" id="IPR013437">
    <property type="entry name" value="FtsW"/>
</dbReference>
<evidence type="ECO:0000256" key="17">
    <source>
        <dbReference type="ARBA" id="ARBA00041185"/>
    </source>
</evidence>
<evidence type="ECO:0000256" key="6">
    <source>
        <dbReference type="ARBA" id="ARBA00022679"/>
    </source>
</evidence>
<keyword evidence="10 21" id="KW-1133">Transmembrane helix</keyword>
<dbReference type="GO" id="GO:0008360">
    <property type="term" value="P:regulation of cell shape"/>
    <property type="evidence" value="ECO:0007669"/>
    <property type="project" value="UniProtKB-KW"/>
</dbReference>
<evidence type="ECO:0000256" key="1">
    <source>
        <dbReference type="ARBA" id="ARBA00004651"/>
    </source>
</evidence>
<comment type="catalytic activity">
    <reaction evidence="20">
        <text>[GlcNAc-(1-&gt;4)-Mur2Ac(oyl-L-Ala-gamma-D-Glu-L-Lys-D-Ala-D-Ala)](n)-di-trans,octa-cis-undecaprenyl diphosphate + beta-D-GlcNAc-(1-&gt;4)-Mur2Ac(oyl-L-Ala-gamma-D-Glu-L-Lys-D-Ala-D-Ala)-di-trans,octa-cis-undecaprenyl diphosphate = [GlcNAc-(1-&gt;4)-Mur2Ac(oyl-L-Ala-gamma-D-Glu-L-Lys-D-Ala-D-Ala)](n+1)-di-trans,octa-cis-undecaprenyl diphosphate + di-trans,octa-cis-undecaprenyl diphosphate + H(+)</text>
        <dbReference type="Rhea" id="RHEA:23708"/>
        <dbReference type="Rhea" id="RHEA-COMP:9602"/>
        <dbReference type="Rhea" id="RHEA-COMP:9603"/>
        <dbReference type="ChEBI" id="CHEBI:15378"/>
        <dbReference type="ChEBI" id="CHEBI:58405"/>
        <dbReference type="ChEBI" id="CHEBI:60033"/>
        <dbReference type="ChEBI" id="CHEBI:78435"/>
        <dbReference type="EC" id="2.4.99.28"/>
    </reaction>
</comment>
<keyword evidence="5" id="KW-0328">Glycosyltransferase</keyword>
<keyword evidence="4 22" id="KW-0132">Cell division</keyword>
<evidence type="ECO:0000256" key="3">
    <source>
        <dbReference type="ARBA" id="ARBA00022475"/>
    </source>
</evidence>
<evidence type="ECO:0000256" key="9">
    <source>
        <dbReference type="ARBA" id="ARBA00022984"/>
    </source>
</evidence>
<evidence type="ECO:0000256" key="4">
    <source>
        <dbReference type="ARBA" id="ARBA00022618"/>
    </source>
</evidence>
<comment type="similarity">
    <text evidence="16">Belongs to the SEDS family. FtsW subfamily.</text>
</comment>
<dbReference type="GO" id="GO:0051301">
    <property type="term" value="P:cell division"/>
    <property type="evidence" value="ECO:0007669"/>
    <property type="project" value="UniProtKB-KW"/>
</dbReference>
<reference evidence="22 23" key="1">
    <citation type="journal article" date="2016" name="Nat. Commun.">
        <title>Thousands of microbial genomes shed light on interconnected biogeochemical processes in an aquifer system.</title>
        <authorList>
            <person name="Anantharaman K."/>
            <person name="Brown C.T."/>
            <person name="Hug L.A."/>
            <person name="Sharon I."/>
            <person name="Castelle C.J."/>
            <person name="Probst A.J."/>
            <person name="Thomas B.C."/>
            <person name="Singh A."/>
            <person name="Wilkins M.J."/>
            <person name="Karaoz U."/>
            <person name="Brodie E.L."/>
            <person name="Williams K.H."/>
            <person name="Hubbard S.S."/>
            <person name="Banfield J.F."/>
        </authorList>
    </citation>
    <scope>NUCLEOTIDE SEQUENCE [LARGE SCALE GENOMIC DNA]</scope>
</reference>
<evidence type="ECO:0000256" key="14">
    <source>
        <dbReference type="ARBA" id="ARBA00032370"/>
    </source>
</evidence>
<name>A0A1F5EBK9_9BACT</name>
<dbReference type="PANTHER" id="PTHR30474">
    <property type="entry name" value="CELL CYCLE PROTEIN"/>
    <property type="match status" value="1"/>
</dbReference>
<dbReference type="GO" id="GO:0032153">
    <property type="term" value="C:cell division site"/>
    <property type="evidence" value="ECO:0007669"/>
    <property type="project" value="TreeGrafter"/>
</dbReference>
<dbReference type="Proteomes" id="UP000177481">
    <property type="component" value="Unassembled WGS sequence"/>
</dbReference>
<feature type="transmembrane region" description="Helical" evidence="21">
    <location>
        <begin position="155"/>
        <end position="175"/>
    </location>
</feature>
<keyword evidence="12" id="KW-0131">Cell cycle</keyword>
<protein>
    <recommendedName>
        <fullName evidence="17">Probable peptidoglycan glycosyltransferase FtsW</fullName>
        <ecNumber evidence="19">2.4.99.28</ecNumber>
    </recommendedName>
    <alternativeName>
        <fullName evidence="18">Cell division protein FtsW</fullName>
    </alternativeName>
    <alternativeName>
        <fullName evidence="15">Cell wall polymerase</fullName>
    </alternativeName>
    <alternativeName>
        <fullName evidence="14">Peptidoglycan polymerase</fullName>
    </alternativeName>
</protein>
<evidence type="ECO:0000256" key="21">
    <source>
        <dbReference type="SAM" id="Phobius"/>
    </source>
</evidence>
<comment type="caution">
    <text evidence="22">The sequence shown here is derived from an EMBL/GenBank/DDBJ whole genome shotgun (WGS) entry which is preliminary data.</text>
</comment>
<dbReference type="STRING" id="1797471.A3A71_01730"/>